<accession>A0A139B070</accession>
<feature type="coiled-coil region" evidence="1">
    <location>
        <begin position="300"/>
        <end position="408"/>
    </location>
</feature>
<feature type="compositionally biased region" description="Low complexity" evidence="2">
    <location>
        <begin position="1"/>
        <end position="16"/>
    </location>
</feature>
<sequence length="488" mass="56069">MSSVISAITSAISPSAAREETPQQAVADTPQLMESPNTEKPTGGLTLPLPNGPQASIPRDIALVNRQREKESEENANLLGGKHADTKATHVSPKSEVQVHDSQMEMTSISQVVSDTSAPKGDATITTEVDHPNVEPANDGNKSKKREFINEPAHQDDMNIGPAMGSAYWTNIAQVFKDEIRGRADVVTRKLDEVRQNLDEQMQIGVRHYEDVLDRQIADIVALEQRERKLRNEVTFLRARLDRALREGDRVSEIEHSKRERELLDVLRRREAILTQHDERVASLQEALDSTLARIDTEVRKKEIEDRKRAEEALREAHEDWEEKFDKARKLWNREKSALARELNELRGLKQKHDEVLESLSILRRRNRTSEAELARLRDELKNSRANEERLRERLEDFEDRERQWTKREADKSELEFLRINYKRLLEADRKHIDELNKTRTSALLQLSSEPIKVPAAETVHGEISGRRRKVSYMEPGVQAPVYVAREE</sequence>
<name>A0A139B070_GONPJ</name>
<dbReference type="EMBL" id="KQ965731">
    <property type="protein sequence ID" value="KXS22369.1"/>
    <property type="molecule type" value="Genomic_DNA"/>
</dbReference>
<evidence type="ECO:0000313" key="4">
    <source>
        <dbReference type="Proteomes" id="UP000070544"/>
    </source>
</evidence>
<protein>
    <submittedName>
        <fullName evidence="3">Uncharacterized protein</fullName>
    </submittedName>
</protein>
<keyword evidence="1" id="KW-0175">Coiled coil</keyword>
<gene>
    <name evidence="3" type="ORF">M427DRAFT_26940</name>
</gene>
<evidence type="ECO:0000313" key="3">
    <source>
        <dbReference type="EMBL" id="KXS22369.1"/>
    </source>
</evidence>
<evidence type="ECO:0000256" key="1">
    <source>
        <dbReference type="SAM" id="Coils"/>
    </source>
</evidence>
<feature type="region of interest" description="Disordered" evidence="2">
    <location>
        <begin position="1"/>
        <end position="56"/>
    </location>
</feature>
<feature type="compositionally biased region" description="Polar residues" evidence="2">
    <location>
        <begin position="22"/>
        <end position="40"/>
    </location>
</feature>
<reference evidence="3 4" key="1">
    <citation type="journal article" date="2015" name="Genome Biol. Evol.">
        <title>Phylogenomic analyses indicate that early fungi evolved digesting cell walls of algal ancestors of land plants.</title>
        <authorList>
            <person name="Chang Y."/>
            <person name="Wang S."/>
            <person name="Sekimoto S."/>
            <person name="Aerts A.L."/>
            <person name="Choi C."/>
            <person name="Clum A."/>
            <person name="LaButti K.M."/>
            <person name="Lindquist E.A."/>
            <person name="Yee Ngan C."/>
            <person name="Ohm R.A."/>
            <person name="Salamov A.A."/>
            <person name="Grigoriev I.V."/>
            <person name="Spatafora J.W."/>
            <person name="Berbee M.L."/>
        </authorList>
    </citation>
    <scope>NUCLEOTIDE SEQUENCE [LARGE SCALE GENOMIC DNA]</scope>
    <source>
        <strain evidence="3 4">JEL478</strain>
    </source>
</reference>
<dbReference type="Proteomes" id="UP000070544">
    <property type="component" value="Unassembled WGS sequence"/>
</dbReference>
<keyword evidence="4" id="KW-1185">Reference proteome</keyword>
<organism evidence="3 4">
    <name type="scientific">Gonapodya prolifera (strain JEL478)</name>
    <name type="common">Monoblepharis prolifera</name>
    <dbReference type="NCBI Taxonomy" id="1344416"/>
    <lineage>
        <taxon>Eukaryota</taxon>
        <taxon>Fungi</taxon>
        <taxon>Fungi incertae sedis</taxon>
        <taxon>Chytridiomycota</taxon>
        <taxon>Chytridiomycota incertae sedis</taxon>
        <taxon>Monoblepharidomycetes</taxon>
        <taxon>Monoblepharidales</taxon>
        <taxon>Gonapodyaceae</taxon>
        <taxon>Gonapodya</taxon>
    </lineage>
</organism>
<proteinExistence type="predicted"/>
<feature type="coiled-coil region" evidence="1">
    <location>
        <begin position="177"/>
        <end position="247"/>
    </location>
</feature>
<feature type="compositionally biased region" description="Polar residues" evidence="2">
    <location>
        <begin position="104"/>
        <end position="117"/>
    </location>
</feature>
<evidence type="ECO:0000256" key="2">
    <source>
        <dbReference type="SAM" id="MobiDB-lite"/>
    </source>
</evidence>
<dbReference type="AlphaFoldDB" id="A0A139B070"/>
<feature type="region of interest" description="Disordered" evidence="2">
    <location>
        <begin position="82"/>
        <end position="144"/>
    </location>
</feature>